<dbReference type="Proteomes" id="UP000031197">
    <property type="component" value="Unassembled WGS sequence"/>
</dbReference>
<name>A0A0B3Y0Z5_9ALTE</name>
<feature type="non-terminal residue" evidence="2">
    <location>
        <position position="879"/>
    </location>
</feature>
<proteinExistence type="predicted"/>
<evidence type="ECO:0000313" key="2">
    <source>
        <dbReference type="EMBL" id="KHT45925.1"/>
    </source>
</evidence>
<comment type="caution">
    <text evidence="2">The sequence shown here is derived from an EMBL/GenBank/DDBJ whole genome shotgun (WGS) entry which is preliminary data.</text>
</comment>
<accession>A0A0B3Y0Z5</accession>
<keyword evidence="3" id="KW-1185">Reference proteome</keyword>
<dbReference type="InterPro" id="IPR011050">
    <property type="entry name" value="Pectin_lyase_fold/virulence"/>
</dbReference>
<dbReference type="AlphaFoldDB" id="A0A0B3Y0Z5"/>
<dbReference type="EMBL" id="JWLW01000058">
    <property type="protein sequence ID" value="KHT45925.1"/>
    <property type="molecule type" value="Genomic_DNA"/>
</dbReference>
<feature type="chain" id="PRO_5002084659" evidence="1">
    <location>
        <begin position="27"/>
        <end position="879"/>
    </location>
</feature>
<evidence type="ECO:0000256" key="1">
    <source>
        <dbReference type="SAM" id="SignalP"/>
    </source>
</evidence>
<dbReference type="SUPFAM" id="SSF51126">
    <property type="entry name" value="Pectin lyase-like"/>
    <property type="match status" value="1"/>
</dbReference>
<keyword evidence="1" id="KW-0732">Signal</keyword>
<evidence type="ECO:0000313" key="3">
    <source>
        <dbReference type="Proteomes" id="UP000031197"/>
    </source>
</evidence>
<sequence length="879" mass="96899">MRFLIYVFQTSLTILLSALITNNAFGAGIEEVSITASDSNTYTIPRYVYSADELPTDHSIPYKDFYIKVNGVKTYNVSRSISAELYEASLVSSKLHYFNENMERLDDTEFRSEVENYLDEINRRELQSTGGKWLSFGFVIGSLVVGGLFCSTFLGCFIVGGITATAGVGDFVLSTYSESELRNKFIVHYNLAVDSYNNFDDFRNSEDYGQFDVITTKLSQKDTVSIDDLATAQKNADVVNLYLYLLQRSVSELPTIEEVDVNRIFVMGGINVLSASISGPYDEIFSAAVNGMLLAYNTAANHKEVNGVDIPAEELERILEEALEIRNSSEFALTYYFDEERINLHSLQLFQFVAEGKRKVTSSKSFSQPTSEGSQIRLRFDNFPPGKLLKIRNNIKTWEYTIPESGQLFAIIAAGSDQSGLKYQVVGEDDEIIIAEKTINVAIQDSSVKGLSLSPDFNSSNDTHRIFAKFTGYPSGFNGILFCIGKSQNISFTERKLYSLPTTNDSCGQGEVLGNLHSSSRVKSIIASALDAGEVYYVSATPYKLIPQQEDSDGNITAAYYELGDEVFASTRTYLTGYLQKTKLEPTILHPYVVINELIVPGPDEYVWHDNAQFSEVTIPKNTTILFTPSARLTVYGNINAVTSKDYTKDPIIFGAAVSKPTKGNWANIHFRDGSSGLLDGVQIEHGGNLSGALILDGSPEISRSKITHSSTSGILIRQNSQASMFLTTSINNSRYGIEAPNSGNYAATNSYKVYFGLFEGDVGDAFLGYAGSGSESTFPTLEKNNRLNGSRTANSIALTNYALNGEMSPNDDLYILGSFTIDESGALTLKQGRNIYFKDRSSRLLVKGKLKVDGRPTNQVTFTSIKSAPSLGDWGYVR</sequence>
<dbReference type="RefSeq" id="WP_039222566.1">
    <property type="nucleotide sequence ID" value="NZ_JWLW01000058.1"/>
</dbReference>
<protein>
    <submittedName>
        <fullName evidence="2">Uncharacterized protein</fullName>
    </submittedName>
</protein>
<organism evidence="2 3">
    <name type="scientific">Alteromonas marina</name>
    <dbReference type="NCBI Taxonomy" id="203795"/>
    <lineage>
        <taxon>Bacteria</taxon>
        <taxon>Pseudomonadati</taxon>
        <taxon>Pseudomonadota</taxon>
        <taxon>Gammaproteobacteria</taxon>
        <taxon>Alteromonadales</taxon>
        <taxon>Alteromonadaceae</taxon>
        <taxon>Alteromonas/Salinimonas group</taxon>
        <taxon>Alteromonas</taxon>
    </lineage>
</organism>
<feature type="signal peptide" evidence="1">
    <location>
        <begin position="1"/>
        <end position="26"/>
    </location>
</feature>
<gene>
    <name evidence="2" type="ORF">RJ41_15040</name>
</gene>
<reference evidence="2 3" key="1">
    <citation type="submission" date="2014-12" db="EMBL/GenBank/DDBJ databases">
        <title>Genome sequencing of Alteromonas marina AD001.</title>
        <authorList>
            <person name="Adrian T.G.S."/>
            <person name="Chan K.G."/>
        </authorList>
    </citation>
    <scope>NUCLEOTIDE SEQUENCE [LARGE SCALE GENOMIC DNA]</scope>
    <source>
        <strain evidence="2 3">AD001</strain>
    </source>
</reference>